<protein>
    <submittedName>
        <fullName evidence="2">Uncharacterized protein</fullName>
    </submittedName>
</protein>
<dbReference type="EMBL" id="BAAAUD010000047">
    <property type="protein sequence ID" value="GAA2955306.1"/>
    <property type="molecule type" value="Genomic_DNA"/>
</dbReference>
<keyword evidence="3" id="KW-1185">Reference proteome</keyword>
<proteinExistence type="predicted"/>
<evidence type="ECO:0000256" key="1">
    <source>
        <dbReference type="SAM" id="MobiDB-lite"/>
    </source>
</evidence>
<feature type="compositionally biased region" description="Low complexity" evidence="1">
    <location>
        <begin position="26"/>
        <end position="66"/>
    </location>
</feature>
<feature type="region of interest" description="Disordered" evidence="1">
    <location>
        <begin position="1"/>
        <end position="100"/>
    </location>
</feature>
<sequence>MGWAASSRPPHAPPTAVRARPRRRPAPFTGPRTKGVPPGRLSLARLAAGRSVRAAGGPPARPDAGPKGVPFGHDGTVRRAPRAHGRHPYDEATAHRRPHH</sequence>
<evidence type="ECO:0000313" key="3">
    <source>
        <dbReference type="Proteomes" id="UP001500403"/>
    </source>
</evidence>
<accession>A0ABN3XGC3</accession>
<reference evidence="2 3" key="1">
    <citation type="journal article" date="2019" name="Int. J. Syst. Evol. Microbiol.">
        <title>The Global Catalogue of Microorganisms (GCM) 10K type strain sequencing project: providing services to taxonomists for standard genome sequencing and annotation.</title>
        <authorList>
            <consortium name="The Broad Institute Genomics Platform"/>
            <consortium name="The Broad Institute Genome Sequencing Center for Infectious Disease"/>
            <person name="Wu L."/>
            <person name="Ma J."/>
        </authorList>
    </citation>
    <scope>NUCLEOTIDE SEQUENCE [LARGE SCALE GENOMIC DNA]</scope>
    <source>
        <strain evidence="2 3">JCM 9088</strain>
    </source>
</reference>
<evidence type="ECO:0000313" key="2">
    <source>
        <dbReference type="EMBL" id="GAA2955306.1"/>
    </source>
</evidence>
<name>A0ABN3XGC3_9ACTN</name>
<gene>
    <name evidence="2" type="ORF">GCM10010446_45370</name>
</gene>
<organism evidence="2 3">
    <name type="scientific">Streptomyces enissocaesilis</name>
    <dbReference type="NCBI Taxonomy" id="332589"/>
    <lineage>
        <taxon>Bacteria</taxon>
        <taxon>Bacillati</taxon>
        <taxon>Actinomycetota</taxon>
        <taxon>Actinomycetes</taxon>
        <taxon>Kitasatosporales</taxon>
        <taxon>Streptomycetaceae</taxon>
        <taxon>Streptomyces</taxon>
        <taxon>Streptomyces rochei group</taxon>
    </lineage>
</organism>
<comment type="caution">
    <text evidence="2">The sequence shown here is derived from an EMBL/GenBank/DDBJ whole genome shotgun (WGS) entry which is preliminary data.</text>
</comment>
<dbReference type="Proteomes" id="UP001500403">
    <property type="component" value="Unassembled WGS sequence"/>
</dbReference>